<dbReference type="PROSITE" id="PS50113">
    <property type="entry name" value="PAC"/>
    <property type="match status" value="1"/>
</dbReference>
<dbReference type="CDD" id="cd00082">
    <property type="entry name" value="HisKA"/>
    <property type="match status" value="1"/>
</dbReference>
<evidence type="ECO:0000256" key="6">
    <source>
        <dbReference type="ARBA" id="ARBA00022679"/>
    </source>
</evidence>
<dbReference type="Gene3D" id="1.10.287.130">
    <property type="match status" value="1"/>
</dbReference>
<dbReference type="PANTHER" id="PTHR45339">
    <property type="entry name" value="HYBRID SIGNAL TRANSDUCTION HISTIDINE KINASE J"/>
    <property type="match status" value="1"/>
</dbReference>
<dbReference type="Pfam" id="PF00072">
    <property type="entry name" value="Response_reg"/>
    <property type="match status" value="1"/>
</dbReference>
<comment type="subunit">
    <text evidence="14">At low DSF concentrations, interacts with RpfF.</text>
</comment>
<organism evidence="23 24">
    <name type="scientific">Aliidongia dinghuensis</name>
    <dbReference type="NCBI Taxonomy" id="1867774"/>
    <lineage>
        <taxon>Bacteria</taxon>
        <taxon>Pseudomonadati</taxon>
        <taxon>Pseudomonadota</taxon>
        <taxon>Alphaproteobacteria</taxon>
        <taxon>Rhodospirillales</taxon>
        <taxon>Dongiaceae</taxon>
        <taxon>Aliidongia</taxon>
    </lineage>
</organism>
<feature type="transmembrane region" description="Helical" evidence="18">
    <location>
        <begin position="185"/>
        <end position="207"/>
    </location>
</feature>
<evidence type="ECO:0000256" key="18">
    <source>
        <dbReference type="SAM" id="Phobius"/>
    </source>
</evidence>
<dbReference type="RefSeq" id="WP_189048109.1">
    <property type="nucleotide sequence ID" value="NZ_BMJQ01000009.1"/>
</dbReference>
<keyword evidence="4" id="KW-1003">Cell membrane</keyword>
<keyword evidence="9" id="KW-0418">Kinase</keyword>
<dbReference type="Proteomes" id="UP000646365">
    <property type="component" value="Unassembled WGS sequence"/>
</dbReference>
<dbReference type="SUPFAM" id="SSF52172">
    <property type="entry name" value="CheY-like"/>
    <property type="match status" value="1"/>
</dbReference>
<dbReference type="AlphaFoldDB" id="A0A8J3E4D2"/>
<dbReference type="InterPro" id="IPR011006">
    <property type="entry name" value="CheY-like_superfamily"/>
</dbReference>
<dbReference type="InterPro" id="IPR003661">
    <property type="entry name" value="HisK_dim/P_dom"/>
</dbReference>
<dbReference type="Pfam" id="PF02518">
    <property type="entry name" value="HATPase_c"/>
    <property type="match status" value="1"/>
</dbReference>
<dbReference type="Pfam" id="PF05231">
    <property type="entry name" value="MASE1"/>
    <property type="match status" value="1"/>
</dbReference>
<evidence type="ECO:0000256" key="10">
    <source>
        <dbReference type="ARBA" id="ARBA00022840"/>
    </source>
</evidence>
<feature type="domain" description="PAS" evidence="21">
    <location>
        <begin position="369"/>
        <end position="440"/>
    </location>
</feature>
<dbReference type="Pfam" id="PF00512">
    <property type="entry name" value="HisKA"/>
    <property type="match status" value="1"/>
</dbReference>
<evidence type="ECO:0000259" key="21">
    <source>
        <dbReference type="PROSITE" id="PS50112"/>
    </source>
</evidence>
<evidence type="ECO:0000256" key="7">
    <source>
        <dbReference type="ARBA" id="ARBA00022692"/>
    </source>
</evidence>
<evidence type="ECO:0000256" key="1">
    <source>
        <dbReference type="ARBA" id="ARBA00000085"/>
    </source>
</evidence>
<comment type="subcellular location">
    <subcellularLocation>
        <location evidence="2">Cell membrane</location>
        <topology evidence="2">Multi-pass membrane protein</topology>
    </subcellularLocation>
</comment>
<dbReference type="InterPro" id="IPR004358">
    <property type="entry name" value="Sig_transdc_His_kin-like_C"/>
</dbReference>
<dbReference type="SUPFAM" id="SSF47384">
    <property type="entry name" value="Homodimeric domain of signal transducing histidine kinase"/>
    <property type="match status" value="1"/>
</dbReference>
<dbReference type="FunFam" id="3.30.565.10:FF:000010">
    <property type="entry name" value="Sensor histidine kinase RcsC"/>
    <property type="match status" value="1"/>
</dbReference>
<dbReference type="PROSITE" id="PS50109">
    <property type="entry name" value="HIS_KIN"/>
    <property type="match status" value="1"/>
</dbReference>
<evidence type="ECO:0000259" key="19">
    <source>
        <dbReference type="PROSITE" id="PS50109"/>
    </source>
</evidence>
<evidence type="ECO:0000256" key="16">
    <source>
        <dbReference type="PROSITE-ProRule" id="PRU00169"/>
    </source>
</evidence>
<dbReference type="EMBL" id="BMJQ01000009">
    <property type="protein sequence ID" value="GGF26114.1"/>
    <property type="molecule type" value="Genomic_DNA"/>
</dbReference>
<keyword evidence="17" id="KW-0175">Coiled coil</keyword>
<keyword evidence="7 18" id="KW-0812">Transmembrane</keyword>
<feature type="domain" description="Histidine kinase" evidence="19">
    <location>
        <begin position="520"/>
        <end position="741"/>
    </location>
</feature>
<dbReference type="SMART" id="SM00086">
    <property type="entry name" value="PAC"/>
    <property type="match status" value="1"/>
</dbReference>
<evidence type="ECO:0000256" key="11">
    <source>
        <dbReference type="ARBA" id="ARBA00022989"/>
    </source>
</evidence>
<evidence type="ECO:0000256" key="9">
    <source>
        <dbReference type="ARBA" id="ARBA00022777"/>
    </source>
</evidence>
<dbReference type="GO" id="GO:0005524">
    <property type="term" value="F:ATP binding"/>
    <property type="evidence" value="ECO:0007669"/>
    <property type="project" value="UniProtKB-KW"/>
</dbReference>
<dbReference type="EC" id="2.7.13.3" evidence="3"/>
<evidence type="ECO:0000313" key="23">
    <source>
        <dbReference type="EMBL" id="GGF26114.1"/>
    </source>
</evidence>
<evidence type="ECO:0000256" key="4">
    <source>
        <dbReference type="ARBA" id="ARBA00022475"/>
    </source>
</evidence>
<dbReference type="SUPFAM" id="SSF55785">
    <property type="entry name" value="PYP-like sensor domain (PAS domain)"/>
    <property type="match status" value="1"/>
</dbReference>
<dbReference type="GO" id="GO:0000155">
    <property type="term" value="F:phosphorelay sensor kinase activity"/>
    <property type="evidence" value="ECO:0007669"/>
    <property type="project" value="InterPro"/>
</dbReference>
<dbReference type="InterPro" id="IPR001789">
    <property type="entry name" value="Sig_transdc_resp-reg_receiver"/>
</dbReference>
<dbReference type="FunFam" id="1.10.287.130:FF:000002">
    <property type="entry name" value="Two-component osmosensing histidine kinase"/>
    <property type="match status" value="1"/>
</dbReference>
<feature type="transmembrane region" description="Helical" evidence="18">
    <location>
        <begin position="219"/>
        <end position="238"/>
    </location>
</feature>
<feature type="transmembrane region" description="Helical" evidence="18">
    <location>
        <begin position="66"/>
        <end position="88"/>
    </location>
</feature>
<dbReference type="NCBIfam" id="TIGR00229">
    <property type="entry name" value="sensory_box"/>
    <property type="match status" value="1"/>
</dbReference>
<feature type="coiled-coil region" evidence="17">
    <location>
        <begin position="486"/>
        <end position="513"/>
    </location>
</feature>
<dbReference type="InterPro" id="IPR005467">
    <property type="entry name" value="His_kinase_dom"/>
</dbReference>
<dbReference type="Gene3D" id="3.30.565.10">
    <property type="entry name" value="Histidine kinase-like ATPase, C-terminal domain"/>
    <property type="match status" value="1"/>
</dbReference>
<dbReference type="InterPro" id="IPR036097">
    <property type="entry name" value="HisK_dim/P_sf"/>
</dbReference>
<dbReference type="PROSITE" id="PS50110">
    <property type="entry name" value="RESPONSE_REGULATORY"/>
    <property type="match status" value="1"/>
</dbReference>
<sequence>MISSPGDRRHTPHSVRFAGSLVLVAVAYYLAARAGLQLQFQSSQATPVWPPSGVALASFLRLGTRAAGPVFVGAFLANMADFFVKAGAGSLVDADDLVRHFSAHPLEIAVSGAIGVGNMLEAAVAHLMIRRLVPGGDFGGSVRGVLLFVLSALVGCLVSSTIGVSTLFAGSYLPAPVVRTVWLTWWLGDVTGMLILAPAIVIWAGGIQRPAAWRPALEILPALLVASLAAMVFDAWLGATASKALAYAFIPLLLWIEVRFGNGAGSLGVAIISVIAVTATVYGRGPFADEPQNDALLDLQSFVAVVAVTTALLSAALRERTRAVAALREAHRTLEQRVEQRTDQLARANEELLAATEQSRQIQAALARSKEDYKGLYVRTPALMHSIDTDGRLLSVSDHWLSTLGYSREEVIGRRSTEFLTEESRRYAREVVLPEFFRTGVCMDIPYQLIRKDGSLIDVLLSGVGERDQSGRIVRSLAVMVDVTERNRAEAALRASEARLLEEKSRAEDASRAKSEFLANMSHEIRTPLNGVIGLADLLLGSELTETQRRHANLLKDSGKSLLAILNDILDLSKIESGKVELASVSMSLGGVAEAAMAIVRPQGEAKGLTLELELADDLPPWTLGDPIRLRQVLLNLLSNAVKFTERGLVRLSVAMRPAEASLAVHFTVTDTGIGVPTDRRHLLFENFSQVDRSIHRRFGGTGLGLAISKRLVEGMGGEIGFTSNDEGHGSVFWFMLPVRAAASPTPSILSPSAGAAARPLRILVAEDIPINQLVVEATLTAAGHEVALAANGTEAVRTLAAGAFDLVLMDVEMPEMDGMAATRAIRALDGACARVPIIALTANAMDEQIRLCRASGMDDHLAKPIDREQLLAMVDKWVPPDSRQETHSTARAGGSAAD</sequence>
<dbReference type="GO" id="GO:0005886">
    <property type="term" value="C:plasma membrane"/>
    <property type="evidence" value="ECO:0007669"/>
    <property type="project" value="UniProtKB-SubCell"/>
</dbReference>
<accession>A0A8J3E4D2</accession>
<evidence type="ECO:0000256" key="12">
    <source>
        <dbReference type="ARBA" id="ARBA00023012"/>
    </source>
</evidence>
<evidence type="ECO:0000256" key="17">
    <source>
        <dbReference type="SAM" id="Coils"/>
    </source>
</evidence>
<feature type="coiled-coil region" evidence="17">
    <location>
        <begin position="317"/>
        <end position="365"/>
    </location>
</feature>
<gene>
    <name evidence="23" type="ORF">GCM10011611_35210</name>
</gene>
<dbReference type="PANTHER" id="PTHR45339:SF3">
    <property type="entry name" value="HISTIDINE KINASE"/>
    <property type="match status" value="1"/>
</dbReference>
<evidence type="ECO:0000313" key="24">
    <source>
        <dbReference type="Proteomes" id="UP000646365"/>
    </source>
</evidence>
<evidence type="ECO:0000256" key="8">
    <source>
        <dbReference type="ARBA" id="ARBA00022741"/>
    </source>
</evidence>
<evidence type="ECO:0000256" key="15">
    <source>
        <dbReference type="ARBA" id="ARBA00068150"/>
    </source>
</evidence>
<dbReference type="InterPro" id="IPR000014">
    <property type="entry name" value="PAS"/>
</dbReference>
<dbReference type="PRINTS" id="PR00344">
    <property type="entry name" value="BCTRLSENSOR"/>
</dbReference>
<dbReference type="InterPro" id="IPR036890">
    <property type="entry name" value="HATPase_C_sf"/>
</dbReference>
<dbReference type="PROSITE" id="PS50112">
    <property type="entry name" value="PAS"/>
    <property type="match status" value="1"/>
</dbReference>
<comment type="catalytic activity">
    <reaction evidence="1">
        <text>ATP + protein L-histidine = ADP + protein N-phospho-L-histidine.</text>
        <dbReference type="EC" id="2.7.13.3"/>
    </reaction>
</comment>
<evidence type="ECO:0000256" key="2">
    <source>
        <dbReference type="ARBA" id="ARBA00004651"/>
    </source>
</evidence>
<protein>
    <recommendedName>
        <fullName evidence="15">Sensory/regulatory protein RpfC</fullName>
        <ecNumber evidence="3">2.7.13.3</ecNumber>
    </recommendedName>
</protein>
<dbReference type="SMART" id="SM00387">
    <property type="entry name" value="HATPase_c"/>
    <property type="match status" value="1"/>
</dbReference>
<keyword evidence="12" id="KW-0902">Two-component regulatory system</keyword>
<dbReference type="CDD" id="cd17546">
    <property type="entry name" value="REC_hyHK_CKI1_RcsC-like"/>
    <property type="match status" value="1"/>
</dbReference>
<name>A0A8J3E4D2_9PROT</name>
<feature type="modified residue" description="4-aspartylphosphate" evidence="16">
    <location>
        <position position="811"/>
    </location>
</feature>
<feature type="transmembrane region" description="Helical" evidence="18">
    <location>
        <begin position="15"/>
        <end position="32"/>
    </location>
</feature>
<dbReference type="CDD" id="cd00130">
    <property type="entry name" value="PAS"/>
    <property type="match status" value="1"/>
</dbReference>
<dbReference type="SUPFAM" id="SSF55874">
    <property type="entry name" value="ATPase domain of HSP90 chaperone/DNA topoisomerase II/histidine kinase"/>
    <property type="match status" value="1"/>
</dbReference>
<proteinExistence type="predicted"/>
<dbReference type="CDD" id="cd16922">
    <property type="entry name" value="HATPase_EvgS-ArcB-TorS-like"/>
    <property type="match status" value="1"/>
</dbReference>
<dbReference type="Pfam" id="PF13426">
    <property type="entry name" value="PAS_9"/>
    <property type="match status" value="1"/>
</dbReference>
<keyword evidence="24" id="KW-1185">Reference proteome</keyword>
<feature type="transmembrane region" description="Helical" evidence="18">
    <location>
        <begin position="145"/>
        <end position="173"/>
    </location>
</feature>
<feature type="transmembrane region" description="Helical" evidence="18">
    <location>
        <begin position="267"/>
        <end position="287"/>
    </location>
</feature>
<feature type="domain" description="PAC" evidence="22">
    <location>
        <begin position="443"/>
        <end position="495"/>
    </location>
</feature>
<comment type="caution">
    <text evidence="23">The sequence shown here is derived from an EMBL/GenBank/DDBJ whole genome shotgun (WGS) entry which is preliminary data.</text>
</comment>
<evidence type="ECO:0000256" key="13">
    <source>
        <dbReference type="ARBA" id="ARBA00023136"/>
    </source>
</evidence>
<keyword evidence="10" id="KW-0067">ATP-binding</keyword>
<evidence type="ECO:0000256" key="14">
    <source>
        <dbReference type="ARBA" id="ARBA00064003"/>
    </source>
</evidence>
<evidence type="ECO:0000256" key="3">
    <source>
        <dbReference type="ARBA" id="ARBA00012438"/>
    </source>
</evidence>
<keyword evidence="13 18" id="KW-0472">Membrane</keyword>
<evidence type="ECO:0000259" key="22">
    <source>
        <dbReference type="PROSITE" id="PS50113"/>
    </source>
</evidence>
<dbReference type="SMART" id="SM00091">
    <property type="entry name" value="PAS"/>
    <property type="match status" value="1"/>
</dbReference>
<dbReference type="Gene3D" id="3.30.450.20">
    <property type="entry name" value="PAS domain"/>
    <property type="match status" value="1"/>
</dbReference>
<feature type="domain" description="Response regulatory" evidence="20">
    <location>
        <begin position="762"/>
        <end position="879"/>
    </location>
</feature>
<keyword evidence="6" id="KW-0808">Transferase</keyword>
<dbReference type="InterPro" id="IPR035965">
    <property type="entry name" value="PAS-like_dom_sf"/>
</dbReference>
<reference evidence="23" key="1">
    <citation type="journal article" date="2014" name="Int. J. Syst. Evol. Microbiol.">
        <title>Complete genome sequence of Corynebacterium casei LMG S-19264T (=DSM 44701T), isolated from a smear-ripened cheese.</title>
        <authorList>
            <consortium name="US DOE Joint Genome Institute (JGI-PGF)"/>
            <person name="Walter F."/>
            <person name="Albersmeier A."/>
            <person name="Kalinowski J."/>
            <person name="Ruckert C."/>
        </authorList>
    </citation>
    <scope>NUCLEOTIDE SEQUENCE</scope>
    <source>
        <strain evidence="23">CGMCC 1.15725</strain>
    </source>
</reference>
<dbReference type="InterPro" id="IPR000700">
    <property type="entry name" value="PAS-assoc_C"/>
</dbReference>
<feature type="transmembrane region" description="Helical" evidence="18">
    <location>
        <begin position="299"/>
        <end position="317"/>
    </location>
</feature>
<reference evidence="23" key="2">
    <citation type="submission" date="2020-09" db="EMBL/GenBank/DDBJ databases">
        <authorList>
            <person name="Sun Q."/>
            <person name="Zhou Y."/>
        </authorList>
    </citation>
    <scope>NUCLEOTIDE SEQUENCE</scope>
    <source>
        <strain evidence="23">CGMCC 1.15725</strain>
    </source>
</reference>
<dbReference type="Gene3D" id="3.40.50.2300">
    <property type="match status" value="1"/>
</dbReference>
<keyword evidence="5 16" id="KW-0597">Phosphoprotein</keyword>
<evidence type="ECO:0000256" key="5">
    <source>
        <dbReference type="ARBA" id="ARBA00022553"/>
    </source>
</evidence>
<keyword evidence="8" id="KW-0547">Nucleotide-binding</keyword>
<evidence type="ECO:0000259" key="20">
    <source>
        <dbReference type="PROSITE" id="PS50110"/>
    </source>
</evidence>
<dbReference type="InterPro" id="IPR003594">
    <property type="entry name" value="HATPase_dom"/>
</dbReference>
<dbReference type="InterPro" id="IPR007895">
    <property type="entry name" value="MASE1"/>
</dbReference>
<dbReference type="SMART" id="SM00388">
    <property type="entry name" value="HisKA"/>
    <property type="match status" value="1"/>
</dbReference>
<dbReference type="SMART" id="SM00448">
    <property type="entry name" value="REC"/>
    <property type="match status" value="1"/>
</dbReference>
<keyword evidence="11 18" id="KW-1133">Transmembrane helix</keyword>
<feature type="transmembrane region" description="Helical" evidence="18">
    <location>
        <begin position="108"/>
        <end position="133"/>
    </location>
</feature>
<dbReference type="InterPro" id="IPR001610">
    <property type="entry name" value="PAC"/>
</dbReference>